<feature type="active site" description="Glycyl thioester intermediate" evidence="5">
    <location>
        <position position="1170"/>
    </location>
</feature>
<feature type="compositionally biased region" description="Pro residues" evidence="6">
    <location>
        <begin position="250"/>
        <end position="264"/>
    </location>
</feature>
<accession>A0A9P4Q6V0</accession>
<comment type="catalytic activity">
    <reaction evidence="1">
        <text>S-ubiquitinyl-[E2 ubiquitin-conjugating enzyme]-L-cysteine + [acceptor protein]-L-lysine = [E2 ubiquitin-conjugating enzyme]-L-cysteine + N(6)-ubiquitinyl-[acceptor protein]-L-lysine.</text>
        <dbReference type="EC" id="2.3.2.26"/>
    </reaction>
</comment>
<dbReference type="AlphaFoldDB" id="A0A9P4Q6V0"/>
<comment type="caution">
    <text evidence="8">The sequence shown here is derived from an EMBL/GenBank/DDBJ whole genome shotgun (WGS) entry which is preliminary data.</text>
</comment>
<evidence type="ECO:0000256" key="3">
    <source>
        <dbReference type="ARBA" id="ARBA00022679"/>
    </source>
</evidence>
<dbReference type="Proteomes" id="UP000799441">
    <property type="component" value="Unassembled WGS sequence"/>
</dbReference>
<feature type="compositionally biased region" description="Low complexity" evidence="6">
    <location>
        <begin position="29"/>
        <end position="50"/>
    </location>
</feature>
<evidence type="ECO:0000313" key="8">
    <source>
        <dbReference type="EMBL" id="KAF2721698.1"/>
    </source>
</evidence>
<proteinExistence type="predicted"/>
<gene>
    <name evidence="8" type="ORF">K431DRAFT_223538</name>
</gene>
<feature type="domain" description="HECT" evidence="7">
    <location>
        <begin position="834"/>
        <end position="1202"/>
    </location>
</feature>
<name>A0A9P4Q6V0_9PEZI</name>
<evidence type="ECO:0000256" key="5">
    <source>
        <dbReference type="PROSITE-ProRule" id="PRU00104"/>
    </source>
</evidence>
<evidence type="ECO:0000256" key="2">
    <source>
        <dbReference type="ARBA" id="ARBA00012485"/>
    </source>
</evidence>
<feature type="region of interest" description="Disordered" evidence="6">
    <location>
        <begin position="215"/>
        <end position="305"/>
    </location>
</feature>
<dbReference type="SMART" id="SM00119">
    <property type="entry name" value="HECTc"/>
    <property type="match status" value="1"/>
</dbReference>
<dbReference type="Pfam" id="PF00632">
    <property type="entry name" value="HECT"/>
    <property type="match status" value="1"/>
</dbReference>
<dbReference type="InterPro" id="IPR044611">
    <property type="entry name" value="E3A/B/C-like"/>
</dbReference>
<feature type="compositionally biased region" description="Polar residues" evidence="6">
    <location>
        <begin position="11"/>
        <end position="20"/>
    </location>
</feature>
<keyword evidence="9" id="KW-1185">Reference proteome</keyword>
<dbReference type="EC" id="2.3.2.26" evidence="2"/>
<dbReference type="PROSITE" id="PS50237">
    <property type="entry name" value="HECT"/>
    <property type="match status" value="1"/>
</dbReference>
<evidence type="ECO:0000256" key="4">
    <source>
        <dbReference type="ARBA" id="ARBA00022786"/>
    </source>
</evidence>
<evidence type="ECO:0000256" key="1">
    <source>
        <dbReference type="ARBA" id="ARBA00000885"/>
    </source>
</evidence>
<protein>
    <recommendedName>
        <fullName evidence="2">HECT-type E3 ubiquitin transferase</fullName>
        <ecNumber evidence="2">2.3.2.26</ecNumber>
    </recommendedName>
</protein>
<dbReference type="CDD" id="cd00078">
    <property type="entry name" value="HECTc"/>
    <property type="match status" value="1"/>
</dbReference>
<dbReference type="OrthoDB" id="8068875at2759"/>
<feature type="compositionally biased region" description="Polar residues" evidence="6">
    <location>
        <begin position="270"/>
        <end position="286"/>
    </location>
</feature>
<dbReference type="GO" id="GO:0000209">
    <property type="term" value="P:protein polyubiquitination"/>
    <property type="evidence" value="ECO:0007669"/>
    <property type="project" value="InterPro"/>
</dbReference>
<dbReference type="InterPro" id="IPR035983">
    <property type="entry name" value="Hect_E3_ubiquitin_ligase"/>
</dbReference>
<reference evidence="8" key="1">
    <citation type="journal article" date="2020" name="Stud. Mycol.">
        <title>101 Dothideomycetes genomes: a test case for predicting lifestyles and emergence of pathogens.</title>
        <authorList>
            <person name="Haridas S."/>
            <person name="Albert R."/>
            <person name="Binder M."/>
            <person name="Bloem J."/>
            <person name="Labutti K."/>
            <person name="Salamov A."/>
            <person name="Andreopoulos B."/>
            <person name="Baker S."/>
            <person name="Barry K."/>
            <person name="Bills G."/>
            <person name="Bluhm B."/>
            <person name="Cannon C."/>
            <person name="Castanera R."/>
            <person name="Culley D."/>
            <person name="Daum C."/>
            <person name="Ezra D."/>
            <person name="Gonzalez J."/>
            <person name="Henrissat B."/>
            <person name="Kuo A."/>
            <person name="Liang C."/>
            <person name="Lipzen A."/>
            <person name="Lutzoni F."/>
            <person name="Magnuson J."/>
            <person name="Mondo S."/>
            <person name="Nolan M."/>
            <person name="Ohm R."/>
            <person name="Pangilinan J."/>
            <person name="Park H.-J."/>
            <person name="Ramirez L."/>
            <person name="Alfaro M."/>
            <person name="Sun H."/>
            <person name="Tritt A."/>
            <person name="Yoshinaga Y."/>
            <person name="Zwiers L.-H."/>
            <person name="Turgeon B."/>
            <person name="Goodwin S."/>
            <person name="Spatafora J."/>
            <person name="Crous P."/>
            <person name="Grigoriev I."/>
        </authorList>
    </citation>
    <scope>NUCLEOTIDE SEQUENCE</scope>
    <source>
        <strain evidence="8">CBS 116435</strain>
    </source>
</reference>
<evidence type="ECO:0000259" key="7">
    <source>
        <dbReference type="PROSITE" id="PS50237"/>
    </source>
</evidence>
<evidence type="ECO:0000256" key="6">
    <source>
        <dbReference type="SAM" id="MobiDB-lite"/>
    </source>
</evidence>
<feature type="region of interest" description="Disordered" evidence="6">
    <location>
        <begin position="1"/>
        <end position="89"/>
    </location>
</feature>
<dbReference type="EMBL" id="MU003788">
    <property type="protein sequence ID" value="KAF2721698.1"/>
    <property type="molecule type" value="Genomic_DNA"/>
</dbReference>
<dbReference type="Gene3D" id="3.30.2410.10">
    <property type="entry name" value="Hect, E3 ligase catalytic domain"/>
    <property type="match status" value="1"/>
</dbReference>
<keyword evidence="3" id="KW-0808">Transferase</keyword>
<dbReference type="PANTHER" id="PTHR45700:SF8">
    <property type="entry name" value="HECT-TYPE E3 UBIQUITIN TRANSFERASE"/>
    <property type="match status" value="1"/>
</dbReference>
<evidence type="ECO:0000313" key="9">
    <source>
        <dbReference type="Proteomes" id="UP000799441"/>
    </source>
</evidence>
<dbReference type="GO" id="GO:0061630">
    <property type="term" value="F:ubiquitin protein ligase activity"/>
    <property type="evidence" value="ECO:0007669"/>
    <property type="project" value="UniProtKB-EC"/>
</dbReference>
<feature type="region of interest" description="Disordered" evidence="6">
    <location>
        <begin position="527"/>
        <end position="569"/>
    </location>
</feature>
<dbReference type="Gene3D" id="3.30.2160.10">
    <property type="entry name" value="Hect, E3 ligase catalytic domain"/>
    <property type="match status" value="1"/>
</dbReference>
<dbReference type="SUPFAM" id="SSF56204">
    <property type="entry name" value="Hect, E3 ligase catalytic domain"/>
    <property type="match status" value="1"/>
</dbReference>
<organism evidence="8 9">
    <name type="scientific">Polychaeton citri CBS 116435</name>
    <dbReference type="NCBI Taxonomy" id="1314669"/>
    <lineage>
        <taxon>Eukaryota</taxon>
        <taxon>Fungi</taxon>
        <taxon>Dikarya</taxon>
        <taxon>Ascomycota</taxon>
        <taxon>Pezizomycotina</taxon>
        <taxon>Dothideomycetes</taxon>
        <taxon>Dothideomycetidae</taxon>
        <taxon>Capnodiales</taxon>
        <taxon>Capnodiaceae</taxon>
        <taxon>Polychaeton</taxon>
    </lineage>
</organism>
<feature type="compositionally biased region" description="Basic and acidic residues" evidence="6">
    <location>
        <begin position="393"/>
        <end position="417"/>
    </location>
</feature>
<keyword evidence="4 5" id="KW-0833">Ubl conjugation pathway</keyword>
<sequence length="1202" mass="133730">MPWPSRLIPNPSAQHRNTPNQRDKPCPQAPGFHGAAPPPAGSQASAQQHAYPGGNGSHSHNRSASHPLPSIFKRKKSGGQMNGRFRDDDVPLDDTLVPVLDEDLNARPTRVISGKRKGLEEEDKVARKCMCCDARLSVPRSIDRFRCTQCVTINDLKSKDTLDFDELIPKSKVAEGNPNDAKPDSKLTPISVQQTKAIIDRCILAYLEARCRVQRPPPMGVSSRLDPASSITTRPLAARKVDTPAIRAAPTPPQPVRKPPPPPISIGKASPSQHLKPTALGTQNAPRSPRHHASPKFPGDDADPRRRYERVKTIFRPLEDYIARTVGEWECLNTSFNSLTPTHTGRTRSESNIMKPPSGPVVDFENGQITFDASDDLEAKLLLLGNIGEDGSRWTGKADRDRQDGSIRRKRGGEGPKRLVNSRSPNIEFDQLAYWYGIIHRAGDDWIKKVPRLRLDGPGFNKANIEGNANVEDISRDFAEAREHAIRALLKINENIVKRPGRPLKEPQDLRFLLIIAMNPSFYPSKLRPYQDPPERSGQVSRSVSGKQIGSSSPQQSSPRKLTAGSDGSKHTGILKRVLGLLGNTPDGCHRYFIGWMMRFDEKRFVALVDLVSTFVTHRIGRAATHRPRSRSGLNDGGLIPDFSSGAASTSAQLHSALGLGGSLKKRTDDGDNETPWANDWQLKAAAKVMSLLFAANNSWQDSARTSLMRYDSAHARPDAAPHANAKRSGQLLHTSYFYNTLLDYHDLITDLKVWETRRDKFSFCQYPLFLSMGAKIKILEYDARRQMESKAREAYFDNVIRARASDGYFHLRVRRDCVADDSFRQISEASGAGTEEFKKGLRVHFQGEEGVDAGGPRKEWFLMIVREIFDPNHGLFTYDEETNLCYFNPDSFESSQLFYFAGALLGLAIYNTTILDVALPPFAFRKLLAAAPSSAANNSNVTSLTGTKGQMTYSLADLAEYRPSLAAGLKQLLEFEGDVETTYCRDFVAPVNRYGVIRNEPLGPNGENTPVTNANRHDFVDKYVRYLLDTSVSRQFEPFKRGFFSVCAGNALSLFRAEEIELLIRGSDEALDVDSLKGVAVYENWKSPEEPHTQLTNPIESVPVISWFWEAFAQATPQQQRKLLTFITGSDRIPAVGATSLVLRVVAGGDGWGGGGKEEKCRFPIARTCFNMLVLWHYTTREQLEGKLWRAIEDSEGFGLK</sequence>
<dbReference type="PANTHER" id="PTHR45700">
    <property type="entry name" value="UBIQUITIN-PROTEIN LIGASE E3C"/>
    <property type="match status" value="1"/>
</dbReference>
<dbReference type="InterPro" id="IPR000569">
    <property type="entry name" value="HECT_dom"/>
</dbReference>
<dbReference type="Gene3D" id="3.90.1750.10">
    <property type="entry name" value="Hect, E3 ligase catalytic domains"/>
    <property type="match status" value="1"/>
</dbReference>
<feature type="compositionally biased region" description="Polar residues" evidence="6">
    <location>
        <begin position="538"/>
        <end position="550"/>
    </location>
</feature>
<feature type="region of interest" description="Disordered" evidence="6">
    <location>
        <begin position="393"/>
        <end position="422"/>
    </location>
</feature>